<evidence type="ECO:0000256" key="2">
    <source>
        <dbReference type="ARBA" id="ARBA00022723"/>
    </source>
</evidence>
<proteinExistence type="inferred from homology"/>
<evidence type="ECO:0000256" key="10">
    <source>
        <dbReference type="SAM" id="Coils"/>
    </source>
</evidence>
<reference evidence="13" key="2">
    <citation type="submission" date="2014-03" db="EMBL/GenBank/DDBJ databases">
        <title>The whipworm genome and dual-species transcriptomics of an intimate host-pathogen interaction.</title>
        <authorList>
            <person name="Foth B.J."/>
            <person name="Tsai I.J."/>
            <person name="Reid A.J."/>
            <person name="Bancroft A.J."/>
            <person name="Nichol S."/>
            <person name="Tracey A."/>
            <person name="Holroyd N."/>
            <person name="Cotton J.A."/>
            <person name="Stanley E.J."/>
            <person name="Zarowiecki M."/>
            <person name="Liu J.Z."/>
            <person name="Huckvale T."/>
            <person name="Cooper P.J."/>
            <person name="Grencis R.K."/>
            <person name="Berriman M."/>
        </authorList>
    </citation>
    <scope>NUCLEOTIDE SEQUENCE [LARGE SCALE GENOMIC DNA]</scope>
    <source>
        <strain evidence="13">Edinburgh</strain>
    </source>
</reference>
<dbReference type="EC" id="3.2.1.-" evidence="9"/>
<dbReference type="InterPro" id="IPR011682">
    <property type="entry name" value="Glyco_hydro_38_C"/>
</dbReference>
<dbReference type="InterPro" id="IPR015341">
    <property type="entry name" value="Glyco_hydro_38_cen"/>
</dbReference>
<dbReference type="PANTHER" id="PTHR11607:SF3">
    <property type="entry name" value="LYSOSOMAL ALPHA-MANNOSIDASE"/>
    <property type="match status" value="1"/>
</dbReference>
<dbReference type="GO" id="GO:0004572">
    <property type="term" value="F:mannosyl-oligosaccharide 1,3-1,6-alpha-mannosidase activity"/>
    <property type="evidence" value="ECO:0007669"/>
    <property type="project" value="UniProtKB-EC"/>
</dbReference>
<reference evidence="13" key="1">
    <citation type="submission" date="2013-11" db="EMBL/GenBank/DDBJ databases">
        <authorList>
            <person name="Aslett M."/>
        </authorList>
    </citation>
    <scope>NUCLEOTIDE SEQUENCE [LARGE SCALE GENOMIC DNA]</scope>
    <source>
        <strain evidence="13">Edinburgh</strain>
    </source>
</reference>
<evidence type="ECO:0000256" key="6">
    <source>
        <dbReference type="ARBA" id="ARBA00023295"/>
    </source>
</evidence>
<keyword evidence="10" id="KW-0175">Coiled coil</keyword>
<comment type="similarity">
    <text evidence="1 9">Belongs to the glycosyl hydrolase 38 family.</text>
</comment>
<evidence type="ECO:0000256" key="4">
    <source>
        <dbReference type="ARBA" id="ARBA00022833"/>
    </source>
</evidence>
<feature type="transmembrane region" description="Helical" evidence="11">
    <location>
        <begin position="7"/>
        <end position="27"/>
    </location>
</feature>
<comment type="catalytic activity">
    <reaction evidence="8">
        <text>N(4)-{beta-D-GlcNAc-(1-&gt;2)-alpha-D-Man-(1-&gt;3)-[alpha-D-Man-(1-&gt;3)-[alpha-D-Man-(1-&gt;6)]-alpha-D-Man-(1-&gt;6)]-beta-D-Man-(1-&gt;4)-beta-D-GlcNAc-(1-&gt;4)-beta-D-GlcNAc}-L-asparaginyl-[protein] + 2 H2O = 2 alpha-D-mannopyranose + an N(4)-{beta-D-GlcNAc-(1-&gt;2)-alpha-D-Man-(1-&gt;3)-[alpha-D-Man-(1-&gt;6)]-beta-D-Man-(1-&gt;4)-beta-D-GlcNAc-(1-&gt;4)-beta-D-GlcNAc}-L-asparaginyl-[protein]</text>
        <dbReference type="Rhea" id="RHEA:56052"/>
        <dbReference type="Rhea" id="RHEA-COMP:14368"/>
        <dbReference type="Rhea" id="RHEA-COMP:14369"/>
        <dbReference type="ChEBI" id="CHEBI:15377"/>
        <dbReference type="ChEBI" id="CHEBI:28729"/>
        <dbReference type="ChEBI" id="CHEBI:60615"/>
        <dbReference type="ChEBI" id="CHEBI:60625"/>
        <dbReference type="EC" id="3.2.1.114"/>
    </reaction>
</comment>
<dbReference type="GO" id="GO:0000139">
    <property type="term" value="C:Golgi membrane"/>
    <property type="evidence" value="ECO:0007669"/>
    <property type="project" value="TreeGrafter"/>
</dbReference>
<dbReference type="WBParaSite" id="TMUE_1000004167.1">
    <property type="protein sequence ID" value="TMUE_1000004167.1"/>
    <property type="gene ID" value="WBGene00287187"/>
</dbReference>
<comment type="cofactor">
    <cofactor evidence="9">
        <name>Zn(2+)</name>
        <dbReference type="ChEBI" id="CHEBI:29105"/>
    </cofactor>
    <text evidence="9">Binds 1 zinc ion per subunit.</text>
</comment>
<accession>A0A5S6QB32</accession>
<dbReference type="AlphaFoldDB" id="A0A5S6QB32"/>
<dbReference type="InterPro" id="IPR028995">
    <property type="entry name" value="Glyco_hydro_57/38_cen_sf"/>
</dbReference>
<dbReference type="InterPro" id="IPR027291">
    <property type="entry name" value="Glyco_hydro_38_N_sf"/>
</dbReference>
<keyword evidence="3 9" id="KW-0378">Hydrolase</keyword>
<evidence type="ECO:0000256" key="7">
    <source>
        <dbReference type="ARBA" id="ARBA00059516"/>
    </source>
</evidence>
<keyword evidence="6 9" id="KW-0326">Glycosidase</keyword>
<dbReference type="GO" id="GO:0006013">
    <property type="term" value="P:mannose metabolic process"/>
    <property type="evidence" value="ECO:0007669"/>
    <property type="project" value="InterPro"/>
</dbReference>
<dbReference type="FunFam" id="3.20.110.10:FF:000003">
    <property type="entry name" value="Alpha-mannosidase"/>
    <property type="match status" value="1"/>
</dbReference>
<dbReference type="Gene3D" id="2.60.40.1180">
    <property type="entry name" value="Golgi alpha-mannosidase II"/>
    <property type="match status" value="1"/>
</dbReference>
<dbReference type="SUPFAM" id="SSF74650">
    <property type="entry name" value="Galactose mutarotase-like"/>
    <property type="match status" value="1"/>
</dbReference>
<keyword evidence="11" id="KW-0812">Transmembrane</keyword>
<dbReference type="InterPro" id="IPR013780">
    <property type="entry name" value="Glyco_hydro_b"/>
</dbReference>
<evidence type="ECO:0000256" key="5">
    <source>
        <dbReference type="ARBA" id="ARBA00023157"/>
    </source>
</evidence>
<dbReference type="InterPro" id="IPR000602">
    <property type="entry name" value="Glyco_hydro_38_N"/>
</dbReference>
<dbReference type="Gene3D" id="2.70.98.30">
    <property type="entry name" value="Golgi alpha-mannosidase II, domain 4"/>
    <property type="match status" value="1"/>
</dbReference>
<evidence type="ECO:0000313" key="13">
    <source>
        <dbReference type="Proteomes" id="UP000046395"/>
    </source>
</evidence>
<evidence type="ECO:0000256" key="8">
    <source>
        <dbReference type="ARBA" id="ARBA00093232"/>
    </source>
</evidence>
<dbReference type="SUPFAM" id="SSF88713">
    <property type="entry name" value="Glycoside hydrolase/deacetylase"/>
    <property type="match status" value="1"/>
</dbReference>
<name>A0A5S6QB32_TRIMR</name>
<dbReference type="SUPFAM" id="SSF88688">
    <property type="entry name" value="Families 57/38 glycoside transferase middle domain"/>
    <property type="match status" value="1"/>
</dbReference>
<dbReference type="InterPro" id="IPR011330">
    <property type="entry name" value="Glyco_hydro/deAcase_b/a-brl"/>
</dbReference>
<dbReference type="InterPro" id="IPR011013">
    <property type="entry name" value="Gal_mutarotase_sf_dom"/>
</dbReference>
<keyword evidence="2 9" id="KW-0479">Metal-binding</keyword>
<dbReference type="GO" id="GO:0046872">
    <property type="term" value="F:metal ion binding"/>
    <property type="evidence" value="ECO:0007669"/>
    <property type="project" value="UniProtKB-KW"/>
</dbReference>
<keyword evidence="11" id="KW-1133">Transmembrane helix</keyword>
<dbReference type="Pfam" id="PF09261">
    <property type="entry name" value="Alpha-mann_mid"/>
    <property type="match status" value="1"/>
</dbReference>
<dbReference type="InterPro" id="IPR050843">
    <property type="entry name" value="Glycosyl_Hydrlase_38"/>
</dbReference>
<dbReference type="Gene3D" id="1.20.1270.50">
    <property type="entry name" value="Glycoside hydrolase family 38, central domain"/>
    <property type="match status" value="1"/>
</dbReference>
<evidence type="ECO:0000256" key="9">
    <source>
        <dbReference type="RuleBase" id="RU361199"/>
    </source>
</evidence>
<comment type="function">
    <text evidence="7">Catalyzes the first committed step in the biosynthesis of complex N-glycans. It controls conversion of high mannose to complex N-glycans; the final hydrolytic step in the N-glycan maturation pathway.</text>
</comment>
<feature type="domain" description="Glycoside hydrolase family 38 central" evidence="12">
    <location>
        <begin position="523"/>
        <end position="611"/>
    </location>
</feature>
<reference evidence="14" key="3">
    <citation type="submission" date="2019-12" db="UniProtKB">
        <authorList>
            <consortium name="WormBaseParasite"/>
        </authorList>
    </citation>
    <scope>IDENTIFICATION</scope>
</reference>
<dbReference type="GO" id="GO:0030246">
    <property type="term" value="F:carbohydrate binding"/>
    <property type="evidence" value="ECO:0007669"/>
    <property type="project" value="InterPro"/>
</dbReference>
<dbReference type="CDD" id="cd10809">
    <property type="entry name" value="GH38N_AMII_GMII_SfManIII_like"/>
    <property type="match status" value="1"/>
</dbReference>
<dbReference type="WBParaSite" id="TMUE_1000004167.2">
    <property type="protein sequence ID" value="TMUE_1000004167.2"/>
    <property type="gene ID" value="WBGene00287187"/>
</dbReference>
<feature type="coiled-coil region" evidence="10">
    <location>
        <begin position="31"/>
        <end position="72"/>
    </location>
</feature>
<evidence type="ECO:0000256" key="11">
    <source>
        <dbReference type="SAM" id="Phobius"/>
    </source>
</evidence>
<keyword evidence="5" id="KW-1015">Disulfide bond</keyword>
<dbReference type="InterPro" id="IPR037094">
    <property type="entry name" value="Glyco_hydro_38_cen_sf"/>
</dbReference>
<sequence length="1170" mass="133695">MFGYRRTSLFITLCIFLVSSYVLYSLIDSTTENANETGNEDQENVKRLENKLEALEFEAKRNEEMLGQIQQRLYWKFVNTASHMPRPVVMDKRPPTLEARVTEQGGYLIRSQLKEKPTRPFAHLRPASFEKQSALICKGTADENATVIHNGVQMLDLYEKLSFDNPDGGVWKQGWEVKYDPNKSGLNGPTLKVFVVPHSHTDPGWVKTFDQYYASSVQGIFDSMVEFLSRTPKAKFIYAEMAFFGRWWEELNLQERKHVQKLLQNGQLEIVTGAWVQTDEANSHYFSMIDQLVEGHQWLHNHLGFVPKNHWSIDPFGLSATMAHLVHLSGIKNLAIQRVHYSVKKYLASIKGLEFFWRQLWNNNSEHDAFTHLFPFYSYDIPHTCGPDPKICCQFDFIRYKGSTISCPWGLPAQPIDESNILERAAVLLDQYRKHAVLYRSNVLLVPLGDDFRYVNEKEWTTQYDNYAKLFDFMNSRKEWNVQAQFGTLEDYFSALHAETKKHEIDFPTLSGDFFSYADRDQDYWVGYFTSRPFYKKMERILAHHIRGAEIIFNSLLARLDGKSLSDVSYPASRLFADLVTARRNLALFQHHDGITGTSKTFVMQDYGHRLINSIENCKTVIAMSVFFLMNNAPPLPEDLNVVKLNFADEILGVDQPSEKVVINVASGLRTLVFYNSLPYGRSEVLCIHTDRSNVQLFDERSRPVEMQISPYVKRSSNGFILSISVYEVCWLSTIDALGLVVYELKGVDAPHPQFLPSLQGRSMGGFGGTQVADWPVEDFQLQNSMYKVTFSHLSGMMERLSHVAGEELKLKIQFLAYESKNMEYRGSGAYLFLPSGPAVPIGQPNDLLLVNGSLHATVYVGYEKVLHKVRIVKAYGSSEQAISIHNTVDITNSVEDCEIVMRIVSSVGNDDQEFFTDLNGLQMIKRKYFKKLPLQGNFYPMPSAAFIENHRFRLTLLSGQPGAVASLNPGSLEVMLDRRTHLDDQRGVGQSMTDNIAFTNRFSLLLETGGPQTNKQARLGYLTMLGFHQSMALLYPIFYMYSKDGQDVDFRGYSKLMRTDFPCDYHIVNFRSVEAKSAVDSERPVEKHLNQSVLILHRPMLTCRGSHESRMQCGLPSNSKLTALSMFGDRVKLIEETSLTMLHLKNKLSAETPIALNPMDIKSYRLTWQ</sequence>
<dbReference type="Pfam" id="PF07748">
    <property type="entry name" value="Glyco_hydro_38C"/>
    <property type="match status" value="1"/>
</dbReference>
<dbReference type="STRING" id="70415.A0A5S6QB32"/>
<organism evidence="13 14">
    <name type="scientific">Trichuris muris</name>
    <name type="common">Mouse whipworm</name>
    <dbReference type="NCBI Taxonomy" id="70415"/>
    <lineage>
        <taxon>Eukaryota</taxon>
        <taxon>Metazoa</taxon>
        <taxon>Ecdysozoa</taxon>
        <taxon>Nematoda</taxon>
        <taxon>Enoplea</taxon>
        <taxon>Dorylaimia</taxon>
        <taxon>Trichinellida</taxon>
        <taxon>Trichuridae</taxon>
        <taxon>Trichuris</taxon>
    </lineage>
</organism>
<dbReference type="GO" id="GO:0006491">
    <property type="term" value="P:N-glycan processing"/>
    <property type="evidence" value="ECO:0007669"/>
    <property type="project" value="TreeGrafter"/>
</dbReference>
<keyword evidence="4 9" id="KW-0862">Zinc</keyword>
<dbReference type="Pfam" id="PF01074">
    <property type="entry name" value="Glyco_hydro_38N"/>
    <property type="match status" value="1"/>
</dbReference>
<dbReference type="Gene3D" id="3.20.110.10">
    <property type="entry name" value="Glycoside hydrolase 38, N terminal domain"/>
    <property type="match status" value="1"/>
</dbReference>
<evidence type="ECO:0000313" key="14">
    <source>
        <dbReference type="WBParaSite" id="TMUE_1000004167.1"/>
    </source>
</evidence>
<evidence type="ECO:0000259" key="12">
    <source>
        <dbReference type="SMART" id="SM00872"/>
    </source>
</evidence>
<dbReference type="FunFam" id="1.20.1270.50:FF:000001">
    <property type="entry name" value="Alpha-mannosidase"/>
    <property type="match status" value="1"/>
</dbReference>
<dbReference type="PANTHER" id="PTHR11607">
    <property type="entry name" value="ALPHA-MANNOSIDASE"/>
    <property type="match status" value="1"/>
</dbReference>
<evidence type="ECO:0000256" key="3">
    <source>
        <dbReference type="ARBA" id="ARBA00022801"/>
    </source>
</evidence>
<keyword evidence="13" id="KW-1185">Reference proteome</keyword>
<dbReference type="SMART" id="SM00872">
    <property type="entry name" value="Alpha-mann_mid"/>
    <property type="match status" value="1"/>
</dbReference>
<evidence type="ECO:0000256" key="1">
    <source>
        <dbReference type="ARBA" id="ARBA00009792"/>
    </source>
</evidence>
<dbReference type="Proteomes" id="UP000046395">
    <property type="component" value="Unassembled WGS sequence"/>
</dbReference>
<protein>
    <recommendedName>
        <fullName evidence="9">Alpha-mannosidase</fullName>
        <ecNumber evidence="9">3.2.1.-</ecNumber>
    </recommendedName>
</protein>
<keyword evidence="11" id="KW-0472">Membrane</keyword>